<dbReference type="InterPro" id="IPR036156">
    <property type="entry name" value="Beta-gal/glucu_dom_sf"/>
</dbReference>
<feature type="domain" description="Glycoside hydrolase family 2 immunoglobulin-like beta-sandwich" evidence="4">
    <location>
        <begin position="201"/>
        <end position="301"/>
    </location>
</feature>
<dbReference type="PANTHER" id="PTHR42732:SF1">
    <property type="entry name" value="BETA-MANNOSIDASE"/>
    <property type="match status" value="1"/>
</dbReference>
<feature type="domain" description="Beta-mannosidase-like galactose-binding" evidence="8">
    <location>
        <begin position="95"/>
        <end position="164"/>
    </location>
</feature>
<dbReference type="SUPFAM" id="SSF51445">
    <property type="entry name" value="(Trans)glycosidases"/>
    <property type="match status" value="1"/>
</dbReference>
<evidence type="ECO:0000256" key="1">
    <source>
        <dbReference type="ARBA" id="ARBA00007401"/>
    </source>
</evidence>
<dbReference type="Gene3D" id="2.60.120.260">
    <property type="entry name" value="Galactose-binding domain-like"/>
    <property type="match status" value="1"/>
</dbReference>
<keyword evidence="2" id="KW-0378">Hydrolase</keyword>
<comment type="caution">
    <text evidence="9">The sequence shown here is derived from an EMBL/GenBank/DDBJ whole genome shotgun (WGS) entry which is preliminary data.</text>
</comment>
<dbReference type="InterPro" id="IPR006103">
    <property type="entry name" value="Glyco_hydro_2_cat"/>
</dbReference>
<dbReference type="Proteomes" id="UP000824140">
    <property type="component" value="Unassembled WGS sequence"/>
</dbReference>
<dbReference type="InterPro" id="IPR051913">
    <property type="entry name" value="GH2_Domain-Containing"/>
</dbReference>
<dbReference type="Pfam" id="PF22666">
    <property type="entry name" value="Glyco_hydro_2_N2"/>
    <property type="match status" value="1"/>
</dbReference>
<dbReference type="InterPro" id="IPR006102">
    <property type="entry name" value="Ig-like_GH2"/>
</dbReference>
<dbReference type="InterPro" id="IPR054593">
    <property type="entry name" value="Beta-mannosidase-like_N2"/>
</dbReference>
<evidence type="ECO:0000259" key="8">
    <source>
        <dbReference type="Pfam" id="PF22666"/>
    </source>
</evidence>
<dbReference type="Pfam" id="PF00703">
    <property type="entry name" value="Glyco_hydro_2"/>
    <property type="match status" value="1"/>
</dbReference>
<keyword evidence="3" id="KW-0326">Glycosidase</keyword>
<evidence type="ECO:0000259" key="6">
    <source>
        <dbReference type="Pfam" id="PF16355"/>
    </source>
</evidence>
<dbReference type="InterPro" id="IPR013783">
    <property type="entry name" value="Ig-like_fold"/>
</dbReference>
<evidence type="ECO:0000259" key="5">
    <source>
        <dbReference type="Pfam" id="PF02836"/>
    </source>
</evidence>
<dbReference type="Pfam" id="PF16355">
    <property type="entry name" value="DUF4982"/>
    <property type="match status" value="1"/>
</dbReference>
<feature type="domain" description="Glycoside hydrolase family 2" evidence="7">
    <location>
        <begin position="671"/>
        <end position="769"/>
    </location>
</feature>
<dbReference type="SUPFAM" id="SSF49303">
    <property type="entry name" value="beta-Galactosidase/glucuronidase domain"/>
    <property type="match status" value="1"/>
</dbReference>
<dbReference type="InterPro" id="IPR040605">
    <property type="entry name" value="Glyco_hydro2_dom5"/>
</dbReference>
<dbReference type="Gene3D" id="2.60.40.10">
    <property type="entry name" value="Immunoglobulins"/>
    <property type="match status" value="3"/>
</dbReference>
<dbReference type="InterPro" id="IPR017853">
    <property type="entry name" value="GH"/>
</dbReference>
<name>A0A9D1K608_9FIRM</name>
<feature type="domain" description="Glycoside hydrolase family 2 catalytic" evidence="5">
    <location>
        <begin position="392"/>
        <end position="447"/>
    </location>
</feature>
<sequence length="775" mass="87042">MREKLLWNADWLFCAEALPARAFSVKGPMYKQAKTERVRTGPAARMHNDAVDDYRDGVEYSPERWEKVDLPHDFVIDGLPEARGNNARGFFAYGDGWYRKHFTLPPSDAGRRITLYFEGVATWATVYLNGCLLKRNFCGYTPFEVDITDLVEFGADNVLAVHVETGESEGWWYDGGGIYRNVYLVKTDRVAVDLYGAYVAPRKLKEDLWRVPVEITLRNDGYAACEAEAQVSLVDEAGAIAAVASATGSLPARGKATLLCEAQVRAPRLWDVDAPHLYRAAVSVYVAGELRDQYETRFGFRTVYADPQKGLFLNGKPVKIQGVCAHADFGLSGKAVPDNILRWKVRRIREMGANGYRTSHYPHAEATMDALDEMGFIVMDETRWFESGEDGLEQLRTLVRRDRNRPSVLFWSTSNEEDLHVSPIGRNIHRAMAAEIRKLDDTRLITAAISVRPDRATLGGDLDAIGVNYNFPLWDPIHEKWPQTPVFISECCATGTTRGWYWPDSAEHAYLNAYDRDTNESFLGREKTWKAVMARPWLLGAYQWIAFEHRGEAVWPRLCSQSGAIDLFMQNKDAFYQNQSHWTSAPMVHILPHWNHAGREGETIAVWAYTNCEEVELWLNGRSQGRRRIERFGHGEWQVTYEPGEVMAVGYVDGMERVRETVRTSGPAAALKLVAEDTRATANGQDIAVFTCLAVDAEGREVPDASATVTFFASPLGRIVGAGSDISQHKRLSDPAVHMRAGRAAVAIRLGREHGTLRVMARADGWQSAYCALEI</sequence>
<reference evidence="9" key="2">
    <citation type="journal article" date="2021" name="PeerJ">
        <title>Extensive microbial diversity within the chicken gut microbiome revealed by metagenomics and culture.</title>
        <authorList>
            <person name="Gilroy R."/>
            <person name="Ravi A."/>
            <person name="Getino M."/>
            <person name="Pursley I."/>
            <person name="Horton D.L."/>
            <person name="Alikhan N.F."/>
            <person name="Baker D."/>
            <person name="Gharbi K."/>
            <person name="Hall N."/>
            <person name="Watson M."/>
            <person name="Adriaenssens E.M."/>
            <person name="Foster-Nyarko E."/>
            <person name="Jarju S."/>
            <person name="Secka A."/>
            <person name="Antonio M."/>
            <person name="Oren A."/>
            <person name="Chaudhuri R.R."/>
            <person name="La Ragione R."/>
            <person name="Hildebrand F."/>
            <person name="Pallen M.J."/>
        </authorList>
    </citation>
    <scope>NUCLEOTIDE SEQUENCE</scope>
    <source>
        <strain evidence="9">13766</strain>
    </source>
</reference>
<feature type="domain" description="DUF4982" evidence="6">
    <location>
        <begin position="601"/>
        <end position="656"/>
    </location>
</feature>
<dbReference type="InterPro" id="IPR032311">
    <property type="entry name" value="DUF4982"/>
</dbReference>
<dbReference type="Pfam" id="PF18565">
    <property type="entry name" value="Glyco_hydro2_C5"/>
    <property type="match status" value="1"/>
</dbReference>
<dbReference type="InterPro" id="IPR008979">
    <property type="entry name" value="Galactose-bd-like_sf"/>
</dbReference>
<dbReference type="PROSITE" id="PS00608">
    <property type="entry name" value="GLYCOSYL_HYDROL_F2_2"/>
    <property type="match status" value="1"/>
</dbReference>
<dbReference type="EMBL" id="DVJN01000080">
    <property type="protein sequence ID" value="HIS92157.1"/>
    <property type="molecule type" value="Genomic_DNA"/>
</dbReference>
<feature type="domain" description="Glycoside hydrolase family 2 catalytic" evidence="5">
    <location>
        <begin position="309"/>
        <end position="383"/>
    </location>
</feature>
<dbReference type="GO" id="GO:0004553">
    <property type="term" value="F:hydrolase activity, hydrolyzing O-glycosyl compounds"/>
    <property type="evidence" value="ECO:0007669"/>
    <property type="project" value="InterPro"/>
</dbReference>
<dbReference type="AlphaFoldDB" id="A0A9D1K608"/>
<evidence type="ECO:0000256" key="3">
    <source>
        <dbReference type="ARBA" id="ARBA00023295"/>
    </source>
</evidence>
<comment type="similarity">
    <text evidence="1">Belongs to the glycosyl hydrolase 2 family.</text>
</comment>
<dbReference type="PANTHER" id="PTHR42732">
    <property type="entry name" value="BETA-GALACTOSIDASE"/>
    <property type="match status" value="1"/>
</dbReference>
<proteinExistence type="inferred from homology"/>
<evidence type="ECO:0000313" key="10">
    <source>
        <dbReference type="Proteomes" id="UP000824140"/>
    </source>
</evidence>
<evidence type="ECO:0000256" key="2">
    <source>
        <dbReference type="ARBA" id="ARBA00022801"/>
    </source>
</evidence>
<dbReference type="Gene3D" id="3.20.20.80">
    <property type="entry name" value="Glycosidases"/>
    <property type="match status" value="1"/>
</dbReference>
<gene>
    <name evidence="9" type="ORF">IAA84_03985</name>
</gene>
<reference evidence="9" key="1">
    <citation type="submission" date="2020-10" db="EMBL/GenBank/DDBJ databases">
        <authorList>
            <person name="Gilroy R."/>
        </authorList>
    </citation>
    <scope>NUCLEOTIDE SEQUENCE</scope>
    <source>
        <strain evidence="9">13766</strain>
    </source>
</reference>
<dbReference type="SUPFAM" id="SSF49785">
    <property type="entry name" value="Galactose-binding domain-like"/>
    <property type="match status" value="1"/>
</dbReference>
<accession>A0A9D1K608</accession>
<evidence type="ECO:0000259" key="4">
    <source>
        <dbReference type="Pfam" id="PF00703"/>
    </source>
</evidence>
<protein>
    <submittedName>
        <fullName evidence="9">DUF4982 domain-containing protein</fullName>
    </submittedName>
</protein>
<dbReference type="GO" id="GO:0005975">
    <property type="term" value="P:carbohydrate metabolic process"/>
    <property type="evidence" value="ECO:0007669"/>
    <property type="project" value="InterPro"/>
</dbReference>
<evidence type="ECO:0000259" key="7">
    <source>
        <dbReference type="Pfam" id="PF18565"/>
    </source>
</evidence>
<evidence type="ECO:0000313" key="9">
    <source>
        <dbReference type="EMBL" id="HIS92157.1"/>
    </source>
</evidence>
<dbReference type="Pfam" id="PF02836">
    <property type="entry name" value="Glyco_hydro_2_C"/>
    <property type="match status" value="2"/>
</dbReference>
<organism evidence="9 10">
    <name type="scientific">Candidatus Alectryocaccomicrobium excrementavium</name>
    <dbReference type="NCBI Taxonomy" id="2840668"/>
    <lineage>
        <taxon>Bacteria</taxon>
        <taxon>Bacillati</taxon>
        <taxon>Bacillota</taxon>
        <taxon>Clostridia</taxon>
        <taxon>Candidatus Alectryocaccomicrobium</taxon>
    </lineage>
</organism>
<dbReference type="InterPro" id="IPR023232">
    <property type="entry name" value="Glyco_hydro_2_AS"/>
</dbReference>